<proteinExistence type="predicted"/>
<name>A0A0F7S5G0_9BASI</name>
<accession>A0A0F7S5G0</accession>
<reference evidence="2" key="1">
    <citation type="submission" date="2014-06" db="EMBL/GenBank/DDBJ databases">
        <authorList>
            <person name="Berkman P.J."/>
        </authorList>
    </citation>
    <scope>NUCLEOTIDE SEQUENCE [LARGE SCALE GENOMIC DNA]</scope>
</reference>
<gene>
    <name evidence="1" type="primary">SSCI10680.1</name>
</gene>
<dbReference type="AlphaFoldDB" id="A0A0F7S5G0"/>
<evidence type="ECO:0000313" key="1">
    <source>
        <dbReference type="EMBL" id="CDW96273.1"/>
    </source>
</evidence>
<dbReference type="Proteomes" id="UP000242770">
    <property type="component" value="Unassembled WGS sequence"/>
</dbReference>
<keyword evidence="2" id="KW-1185">Reference proteome</keyword>
<protein>
    <submittedName>
        <fullName evidence="1">Uncharacterized protein</fullName>
    </submittedName>
</protein>
<organism evidence="1 2">
    <name type="scientific">Sporisorium scitamineum</name>
    <dbReference type="NCBI Taxonomy" id="49012"/>
    <lineage>
        <taxon>Eukaryota</taxon>
        <taxon>Fungi</taxon>
        <taxon>Dikarya</taxon>
        <taxon>Basidiomycota</taxon>
        <taxon>Ustilaginomycotina</taxon>
        <taxon>Ustilaginomycetes</taxon>
        <taxon>Ustilaginales</taxon>
        <taxon>Ustilaginaceae</taxon>
        <taxon>Sporisorium</taxon>
    </lineage>
</organism>
<sequence>MVSRTIFSSSLSNLSSTCNTTIHQPLSPHQIPTPSPFLPPPSQTLAATRIHLVPTPPINTATFRIHGAADCTTAAA</sequence>
<dbReference type="EMBL" id="CCFA01000552">
    <property type="protein sequence ID" value="CDW96273.1"/>
    <property type="molecule type" value="Genomic_DNA"/>
</dbReference>
<evidence type="ECO:0000313" key="2">
    <source>
        <dbReference type="Proteomes" id="UP000242770"/>
    </source>
</evidence>